<dbReference type="GO" id="GO:0004896">
    <property type="term" value="F:cytokine receptor activity"/>
    <property type="evidence" value="ECO:0007669"/>
    <property type="project" value="InterPro"/>
</dbReference>
<feature type="domain" description="Fibronectin type-III" evidence="22">
    <location>
        <begin position="236"/>
        <end position="329"/>
    </location>
</feature>
<evidence type="ECO:0000256" key="5">
    <source>
        <dbReference type="ARBA" id="ARBA00022475"/>
    </source>
</evidence>
<evidence type="ECO:0000313" key="25">
    <source>
        <dbReference type="RefSeq" id="XP_012926450.1"/>
    </source>
</evidence>
<dbReference type="FunFam" id="2.60.40.10:FF:000515">
    <property type="entry name" value="Leptin receptor"/>
    <property type="match status" value="1"/>
</dbReference>
<dbReference type="FunFam" id="2.60.40.10:FF:000613">
    <property type="entry name" value="Leptin receptor"/>
    <property type="match status" value="1"/>
</dbReference>
<evidence type="ECO:0000256" key="10">
    <source>
        <dbReference type="ARBA" id="ARBA00022989"/>
    </source>
</evidence>
<dbReference type="GO" id="GO:0033210">
    <property type="term" value="P:leptin-mediated signaling pathway"/>
    <property type="evidence" value="ECO:0007669"/>
    <property type="project" value="UniProtKB-ARBA"/>
</dbReference>
<dbReference type="Pfam" id="PF18589">
    <property type="entry name" value="ObR_Ig"/>
    <property type="match status" value="2"/>
</dbReference>
<dbReference type="GO" id="GO:0060259">
    <property type="term" value="P:regulation of feeding behavior"/>
    <property type="evidence" value="ECO:0007669"/>
    <property type="project" value="UniProtKB-ARBA"/>
</dbReference>
<dbReference type="InterPro" id="IPR003961">
    <property type="entry name" value="FN3_dom"/>
</dbReference>
<dbReference type="SUPFAM" id="SSF49265">
    <property type="entry name" value="Fibronectin type III"/>
    <property type="match status" value="4"/>
</dbReference>
<dbReference type="InterPro" id="IPR013783">
    <property type="entry name" value="Ig-like_fold"/>
</dbReference>
<evidence type="ECO:0000256" key="20">
    <source>
        <dbReference type="SAM" id="Phobius"/>
    </source>
</evidence>
<dbReference type="FunFam" id="2.60.40.10:FF:000568">
    <property type="entry name" value="Leptin receptor"/>
    <property type="match status" value="1"/>
</dbReference>
<dbReference type="CTD" id="3953"/>
<reference evidence="24 25" key="1">
    <citation type="submission" date="2025-04" db="UniProtKB">
        <authorList>
            <consortium name="RefSeq"/>
        </authorList>
    </citation>
    <scope>IDENTIFICATION</scope>
</reference>
<dbReference type="InterPro" id="IPR003529">
    <property type="entry name" value="Hematopoietin_rcpt_Gp130_CS"/>
</dbReference>
<evidence type="ECO:0000256" key="11">
    <source>
        <dbReference type="ARBA" id="ARBA00023136"/>
    </source>
</evidence>
<dbReference type="Gene3D" id="2.60.40.10">
    <property type="entry name" value="Immunoglobulins"/>
    <property type="match status" value="7"/>
</dbReference>
<comment type="function">
    <text evidence="17">May transport LEP across the blood-brain barrier. Binds LEP and mediates LEP endocytosis. Does not induce phosphorylation of and activate STAT3.</text>
</comment>
<keyword evidence="6" id="KW-0597">Phosphoprotein</keyword>
<dbReference type="FunFam" id="2.60.40.10:FF:000558">
    <property type="entry name" value="Leptin receptor"/>
    <property type="match status" value="1"/>
</dbReference>
<dbReference type="GO" id="GO:0016323">
    <property type="term" value="C:basolateral plasma membrane"/>
    <property type="evidence" value="ECO:0007669"/>
    <property type="project" value="UniProtKB-SubCell"/>
</dbReference>
<feature type="chain" id="PRO_5044719044" description="Leptin receptor" evidence="21">
    <location>
        <begin position="22"/>
        <end position="1171"/>
    </location>
</feature>
<feature type="compositionally biased region" description="Polar residues" evidence="19">
    <location>
        <begin position="1011"/>
        <end position="1023"/>
    </location>
</feature>
<evidence type="ECO:0000256" key="18">
    <source>
        <dbReference type="ARBA" id="ARBA00059588"/>
    </source>
</evidence>
<dbReference type="GO" id="GO:0009897">
    <property type="term" value="C:external side of plasma membrane"/>
    <property type="evidence" value="ECO:0007669"/>
    <property type="project" value="TreeGrafter"/>
</dbReference>
<dbReference type="PANTHER" id="PTHR23037:SF28">
    <property type="entry name" value="ERYTHROPOIETIN RECEPTOR"/>
    <property type="match status" value="1"/>
</dbReference>
<evidence type="ECO:0000256" key="1">
    <source>
        <dbReference type="ARBA" id="ARBA00004187"/>
    </source>
</evidence>
<evidence type="ECO:0000256" key="21">
    <source>
        <dbReference type="SAM" id="SignalP"/>
    </source>
</evidence>
<keyword evidence="14" id="KW-0325">Glycoprotein</keyword>
<dbReference type="FunFam" id="2.60.40.10:FF:000501">
    <property type="entry name" value="Leptin receptor"/>
    <property type="match status" value="1"/>
</dbReference>
<feature type="transmembrane region" description="Helical" evidence="20">
    <location>
        <begin position="845"/>
        <end position="867"/>
    </location>
</feature>
<keyword evidence="8 21" id="KW-0732">Signal</keyword>
<comment type="subcellular location">
    <subcellularLocation>
        <location evidence="1">Basolateral cell membrane</location>
    </subcellularLocation>
    <subcellularLocation>
        <location evidence="2">Cell membrane</location>
        <topology evidence="2">Single-pass type I membrane protein</topology>
    </subcellularLocation>
</comment>
<dbReference type="PROSITE" id="PS01353">
    <property type="entry name" value="HEMATOPO_REC_L_F2"/>
    <property type="match status" value="1"/>
</dbReference>
<keyword evidence="11 20" id="KW-0472">Membrane</keyword>
<evidence type="ECO:0000256" key="12">
    <source>
        <dbReference type="ARBA" id="ARBA00023157"/>
    </source>
</evidence>
<name>A0AAX6QUZ7_HETGA</name>
<dbReference type="InterPro" id="IPR041182">
    <property type="entry name" value="LEP-R_IGD"/>
</dbReference>
<keyword evidence="9" id="KW-0677">Repeat</keyword>
<dbReference type="PROSITE" id="PS01355">
    <property type="entry name" value="HEMATOPO_REC_S_F1"/>
    <property type="match status" value="1"/>
</dbReference>
<dbReference type="RefSeq" id="XP_012926448.1">
    <property type="nucleotide sequence ID" value="XM_013070994.2"/>
</dbReference>
<organism evidence="23 25">
    <name type="scientific">Heterocephalus glaber</name>
    <name type="common">Naked mole rat</name>
    <dbReference type="NCBI Taxonomy" id="10181"/>
    <lineage>
        <taxon>Eukaryota</taxon>
        <taxon>Metazoa</taxon>
        <taxon>Chordata</taxon>
        <taxon>Craniata</taxon>
        <taxon>Vertebrata</taxon>
        <taxon>Euteleostomi</taxon>
        <taxon>Mammalia</taxon>
        <taxon>Eutheria</taxon>
        <taxon>Euarchontoglires</taxon>
        <taxon>Glires</taxon>
        <taxon>Rodentia</taxon>
        <taxon>Hystricomorpha</taxon>
        <taxon>Bathyergidae</taxon>
        <taxon>Heterocephalus</taxon>
    </lineage>
</organism>
<evidence type="ECO:0000256" key="6">
    <source>
        <dbReference type="ARBA" id="ARBA00022553"/>
    </source>
</evidence>
<dbReference type="AlphaFoldDB" id="A0AAX6QUZ7"/>
<dbReference type="FunFam" id="2.60.40.10:FF:000688">
    <property type="entry name" value="Leptin receptor"/>
    <property type="match status" value="1"/>
</dbReference>
<dbReference type="InterPro" id="IPR010457">
    <property type="entry name" value="IgC2-like_lig-bd"/>
</dbReference>
<evidence type="ECO:0000259" key="22">
    <source>
        <dbReference type="PROSITE" id="PS50853"/>
    </source>
</evidence>
<feature type="region of interest" description="Disordered" evidence="19">
    <location>
        <begin position="1003"/>
        <end position="1024"/>
    </location>
</feature>
<comment type="subunit">
    <text evidence="16">Present as a mixture of monomers and dimers. The phosphorylated receptor binds a number of SH2 domain-containing proteins such as JAK2, STAT3, PTPN11, and SOCS3. Interaction with SOCS3 inhibits JAK/STAT signaling and MAPK cascade.</text>
</comment>
<keyword evidence="5" id="KW-1003">Cell membrane</keyword>
<comment type="similarity">
    <text evidence="3">Belongs to the type I cytokine receptor family. Type 2 subfamily.</text>
</comment>
<dbReference type="PROSITE" id="PS50853">
    <property type="entry name" value="FN3"/>
    <property type="match status" value="2"/>
</dbReference>
<evidence type="ECO:0000256" key="2">
    <source>
        <dbReference type="ARBA" id="ARBA00004251"/>
    </source>
</evidence>
<dbReference type="Proteomes" id="UP000694906">
    <property type="component" value="Unplaced"/>
</dbReference>
<evidence type="ECO:0000256" key="14">
    <source>
        <dbReference type="ARBA" id="ARBA00023180"/>
    </source>
</evidence>
<keyword evidence="7 20" id="KW-0812">Transmembrane</keyword>
<evidence type="ECO:0000256" key="16">
    <source>
        <dbReference type="ARBA" id="ARBA00046724"/>
    </source>
</evidence>
<dbReference type="CDD" id="cd00063">
    <property type="entry name" value="FN3"/>
    <property type="match status" value="2"/>
</dbReference>
<gene>
    <name evidence="24 25" type="primary">Lepr</name>
</gene>
<evidence type="ECO:0000256" key="19">
    <source>
        <dbReference type="SAM" id="MobiDB-lite"/>
    </source>
</evidence>
<evidence type="ECO:0000256" key="4">
    <source>
        <dbReference type="ARBA" id="ARBA00019169"/>
    </source>
</evidence>
<dbReference type="Pfam" id="PF06328">
    <property type="entry name" value="Lep_receptor_Ig"/>
    <property type="match status" value="1"/>
</dbReference>
<evidence type="ECO:0000256" key="17">
    <source>
        <dbReference type="ARBA" id="ARBA00058453"/>
    </source>
</evidence>
<dbReference type="RefSeq" id="XP_012926450.1">
    <property type="nucleotide sequence ID" value="XM_013070996.2"/>
</dbReference>
<proteinExistence type="inferred from homology"/>
<evidence type="ECO:0000313" key="24">
    <source>
        <dbReference type="RefSeq" id="XP_012926448.1"/>
    </source>
</evidence>
<feature type="signal peptide" evidence="21">
    <location>
        <begin position="1"/>
        <end position="21"/>
    </location>
</feature>
<dbReference type="GO" id="GO:0048731">
    <property type="term" value="P:system development"/>
    <property type="evidence" value="ECO:0007669"/>
    <property type="project" value="UniProtKB-ARBA"/>
</dbReference>
<sequence length="1171" mass="132061">MIFQTFSVALLHCEFLHVITAFNLAYPVTPWRFKLSCLPSNNTDDYSLLPAGMPNNTSYLSGSHESVVEARFNSSGADMADLSPATFHCCFWSEQDKNCPVRVEGETSVSTVDSSVFQQRGANWNIQCWMKGDLKLFMCSVEPLLKSSLKNYGLKAHLFYVPSEVVEDLHLAPQKGRFESVQCNCSFEEPCGCQMPVPVAKRNDTFLMYLRITAAGVTFQSPLMSVQPLNVVKPDPPLDLHMEITEDGNLNISWFSPTLVPFPLQYQVKYSENSTTLTREAEETVSVTALLVDSVLPGSTYEAQVRGRRLDGPGAWSDWSTPRGFTTQDVIYFPPKILTSAGSNVSFHCIYKNENTIVSSQEIVWWVNLAEEIPPSQYDVVSDHVSKVTFLDLRATRPRDEFTYDAVYCCQQHQCHRRYAELYVIDVNINISCETDGYLTKMTCRWPANPMQSLVGSSWQLRYYRSSLYCSDSPSISPVSEPKDCHLQRDGFYECIFKPIFLLSGYTMWIRITHSLGSLDSPPMCVLPDSVVKPLPPSSVKAEITANIGLLKISWEKPVFPENKLQFQIRYGLRGKEIQWKTHEVDDAKSRSASVPVRDPCAVHAVQVRCRRLDGLGYWSNWSSPAHTAVTDVRGLHALCLTLLPVRGPEFWRRINGDITNRERNITLLWKPLMKNDSLCSVRRYVVKHWTSHNATWSEDAGNQTQLTFLWTEQAHTVTILAINSLGASLANLNLTFSWPMSEVNILQSLGAYPLNSSCVILSWVLSPSDYNLMYFIIEWKNLDEDDEIKWLRIPSNVKKYYIYDYFIPIEKYQFSLYPVFSEGVGKPKIINGFTKVDEKHQNDAGLYVIVPIIISSSVLLLGTLLISHQRMKKLFWDDVPNPKNCSWAQGLNFQKPETFEHLFTKHTGSVTFVPLLVEPETISEDLSIDMPWKHAEDTAPAALVSLLLTAPDPEKGSVCTSDRCDSPLFSDRGNSEVSWEHDSPGPPSVKYATLVSSSKSGEAGERQGLLHTSVSKGFSGKSSPLRDSFSNSSWEIETQAIFILSDQQSDMISPHLSFSEGLDELLELEGNFPEENQSEKSIYYLGVTSIKERESGVFLTEESRVLCPFPPHCLFADISILQDSCSHLVENNFNLGTSGKKTFVSYVPQFQTCSTQTHKIVENKMCDLTV</sequence>
<keyword evidence="10 20" id="KW-1133">Transmembrane helix</keyword>
<protein>
    <recommendedName>
        <fullName evidence="4">Leptin receptor</fullName>
    </recommendedName>
    <alternativeName>
        <fullName evidence="15">OB receptor</fullName>
    </alternativeName>
</protein>
<dbReference type="GeneID" id="101705981"/>
<dbReference type="Pfam" id="PF00041">
    <property type="entry name" value="fn3"/>
    <property type="match status" value="1"/>
</dbReference>
<dbReference type="InterPro" id="IPR003531">
    <property type="entry name" value="Hempt_rcpt_S_F1_CS"/>
</dbReference>
<dbReference type="PANTHER" id="PTHR23037">
    <property type="entry name" value="CYTOKINE RECEPTOR"/>
    <property type="match status" value="1"/>
</dbReference>
<evidence type="ECO:0000256" key="8">
    <source>
        <dbReference type="ARBA" id="ARBA00022729"/>
    </source>
</evidence>
<keyword evidence="23" id="KW-1185">Reference proteome</keyword>
<keyword evidence="13 24" id="KW-0675">Receptor</keyword>
<dbReference type="InterPro" id="IPR036116">
    <property type="entry name" value="FN3_sf"/>
</dbReference>
<accession>A0AAX6QUZ7</accession>
<comment type="function">
    <text evidence="18">Antagonizes Isoform A and isoform B-mediated LEP binding and endocytosis.</text>
</comment>
<evidence type="ECO:0000256" key="15">
    <source>
        <dbReference type="ARBA" id="ARBA00031601"/>
    </source>
</evidence>
<feature type="domain" description="Fibronectin type-III" evidence="22">
    <location>
        <begin position="536"/>
        <end position="631"/>
    </location>
</feature>
<evidence type="ECO:0000256" key="13">
    <source>
        <dbReference type="ARBA" id="ARBA00023170"/>
    </source>
</evidence>
<evidence type="ECO:0000313" key="23">
    <source>
        <dbReference type="Proteomes" id="UP000694906"/>
    </source>
</evidence>
<dbReference type="SMART" id="SM00060">
    <property type="entry name" value="FN3"/>
    <property type="match status" value="4"/>
</dbReference>
<evidence type="ECO:0000256" key="9">
    <source>
        <dbReference type="ARBA" id="ARBA00022737"/>
    </source>
</evidence>
<evidence type="ECO:0000256" key="7">
    <source>
        <dbReference type="ARBA" id="ARBA00022692"/>
    </source>
</evidence>
<keyword evidence="12" id="KW-1015">Disulfide bond</keyword>
<dbReference type="FunFam" id="2.60.40.10:FF:000494">
    <property type="entry name" value="Leptin receptor"/>
    <property type="match status" value="1"/>
</dbReference>
<evidence type="ECO:0000256" key="3">
    <source>
        <dbReference type="ARBA" id="ARBA00008921"/>
    </source>
</evidence>